<keyword evidence="5" id="KW-1185">Reference proteome</keyword>
<dbReference type="GO" id="GO:0045335">
    <property type="term" value="C:phagocytic vesicle"/>
    <property type="evidence" value="ECO:0007669"/>
    <property type="project" value="TreeGrafter"/>
</dbReference>
<dbReference type="CDD" id="cd00154">
    <property type="entry name" value="Rab"/>
    <property type="match status" value="1"/>
</dbReference>
<proteinExistence type="inferred from homology"/>
<dbReference type="FunFam" id="3.40.50.300:FF:001447">
    <property type="entry name" value="Ras-related protein Rab-1B"/>
    <property type="match status" value="1"/>
</dbReference>
<dbReference type="EMBL" id="LODT01000018">
    <property type="protein sequence ID" value="KYR00014.1"/>
    <property type="molecule type" value="Genomic_DNA"/>
</dbReference>
<dbReference type="PROSITE" id="PS51419">
    <property type="entry name" value="RAB"/>
    <property type="match status" value="1"/>
</dbReference>
<gene>
    <name evidence="4" type="ORF">DLAC_03511</name>
</gene>
<dbReference type="PRINTS" id="PR00449">
    <property type="entry name" value="RASTRNSFRMNG"/>
</dbReference>
<dbReference type="NCBIfam" id="TIGR00231">
    <property type="entry name" value="small_GTP"/>
    <property type="match status" value="1"/>
</dbReference>
<dbReference type="Pfam" id="PF00071">
    <property type="entry name" value="Ras"/>
    <property type="match status" value="1"/>
</dbReference>
<evidence type="ECO:0000256" key="2">
    <source>
        <dbReference type="ARBA" id="ARBA00022741"/>
    </source>
</evidence>
<evidence type="ECO:0000256" key="1">
    <source>
        <dbReference type="ARBA" id="ARBA00006270"/>
    </source>
</evidence>
<dbReference type="GO" id="GO:0090385">
    <property type="term" value="P:phagosome-lysosome fusion"/>
    <property type="evidence" value="ECO:0007669"/>
    <property type="project" value="TreeGrafter"/>
</dbReference>
<dbReference type="GO" id="GO:0005770">
    <property type="term" value="C:late endosome"/>
    <property type="evidence" value="ECO:0007669"/>
    <property type="project" value="TreeGrafter"/>
</dbReference>
<dbReference type="InParanoid" id="A0A152A1D0"/>
<dbReference type="GO" id="GO:0005764">
    <property type="term" value="C:lysosome"/>
    <property type="evidence" value="ECO:0007669"/>
    <property type="project" value="TreeGrafter"/>
</dbReference>
<dbReference type="SMART" id="SM00173">
    <property type="entry name" value="RAS"/>
    <property type="match status" value="1"/>
</dbReference>
<dbReference type="Proteomes" id="UP000076078">
    <property type="component" value="Unassembled WGS sequence"/>
</dbReference>
<protein>
    <submittedName>
        <fullName evidence="4">Rab GTPase</fullName>
    </submittedName>
</protein>
<dbReference type="STRING" id="361077.A0A152A1D0"/>
<name>A0A152A1D0_TIELA</name>
<comment type="similarity">
    <text evidence="1">Belongs to the small GTPase superfamily. Rab family.</text>
</comment>
<evidence type="ECO:0000313" key="4">
    <source>
        <dbReference type="EMBL" id="KYR00014.1"/>
    </source>
</evidence>
<keyword evidence="3" id="KW-0342">GTP-binding</keyword>
<evidence type="ECO:0000313" key="5">
    <source>
        <dbReference type="Proteomes" id="UP000076078"/>
    </source>
</evidence>
<sequence length="208" mass="23606">MSKIKEFNEGVPTTPIYKLTLIGKSGCGKSNLIIRYIHNKYREAYRATIGVDFLSKICIINQENITLQVWDCGQLDIKTQLPMYCIGTNLLVLVYDVNDVDSFNYLTDVIKHLRDTTYRGKIALLGNKLDRGIRKKVQDSDINSFCQLNDIVFSAQVSAKDSIDVDTSFDKILRLIVKKSDRNNSTLDKYDENTSLLTSKQKSRSCCG</sequence>
<dbReference type="InterPro" id="IPR005225">
    <property type="entry name" value="Small_GTP-bd"/>
</dbReference>
<evidence type="ECO:0000256" key="3">
    <source>
        <dbReference type="ARBA" id="ARBA00023134"/>
    </source>
</evidence>
<dbReference type="Gene3D" id="3.40.50.300">
    <property type="entry name" value="P-loop containing nucleotide triphosphate hydrolases"/>
    <property type="match status" value="1"/>
</dbReference>
<dbReference type="PANTHER" id="PTHR47981:SF20">
    <property type="entry name" value="RAS-RELATED PROTEIN RAB-7A"/>
    <property type="match status" value="1"/>
</dbReference>
<organism evidence="4 5">
    <name type="scientific">Tieghemostelium lacteum</name>
    <name type="common">Slime mold</name>
    <name type="synonym">Dictyostelium lacteum</name>
    <dbReference type="NCBI Taxonomy" id="361077"/>
    <lineage>
        <taxon>Eukaryota</taxon>
        <taxon>Amoebozoa</taxon>
        <taxon>Evosea</taxon>
        <taxon>Eumycetozoa</taxon>
        <taxon>Dictyostelia</taxon>
        <taxon>Dictyosteliales</taxon>
        <taxon>Raperosteliaceae</taxon>
        <taxon>Tieghemostelium</taxon>
    </lineage>
</organism>
<dbReference type="GO" id="GO:0003924">
    <property type="term" value="F:GTPase activity"/>
    <property type="evidence" value="ECO:0007669"/>
    <property type="project" value="InterPro"/>
</dbReference>
<dbReference type="SMART" id="SM00175">
    <property type="entry name" value="RAB"/>
    <property type="match status" value="1"/>
</dbReference>
<accession>A0A152A1D0</accession>
<dbReference type="AlphaFoldDB" id="A0A152A1D0"/>
<dbReference type="SUPFAM" id="SSF52540">
    <property type="entry name" value="P-loop containing nucleoside triphosphate hydrolases"/>
    <property type="match status" value="1"/>
</dbReference>
<reference evidence="4 5" key="1">
    <citation type="submission" date="2015-12" db="EMBL/GenBank/DDBJ databases">
        <title>Dictyostelia acquired genes for synthesis and detection of signals that induce cell-type specialization by lateral gene transfer from prokaryotes.</title>
        <authorList>
            <person name="Gloeckner G."/>
            <person name="Schaap P."/>
        </authorList>
    </citation>
    <scope>NUCLEOTIDE SEQUENCE [LARGE SCALE GENOMIC DNA]</scope>
    <source>
        <strain evidence="4 5">TK</strain>
    </source>
</reference>
<dbReference type="PANTHER" id="PTHR47981">
    <property type="entry name" value="RAB FAMILY"/>
    <property type="match status" value="1"/>
</dbReference>
<dbReference type="InterPro" id="IPR001806">
    <property type="entry name" value="Small_GTPase"/>
</dbReference>
<dbReference type="SMART" id="SM00174">
    <property type="entry name" value="RHO"/>
    <property type="match status" value="1"/>
</dbReference>
<dbReference type="OrthoDB" id="18798at2759"/>
<keyword evidence="2" id="KW-0547">Nucleotide-binding</keyword>
<dbReference type="GO" id="GO:0005525">
    <property type="term" value="F:GTP binding"/>
    <property type="evidence" value="ECO:0007669"/>
    <property type="project" value="UniProtKB-KW"/>
</dbReference>
<dbReference type="InterPro" id="IPR027417">
    <property type="entry name" value="P-loop_NTPase"/>
</dbReference>
<comment type="caution">
    <text evidence="4">The sequence shown here is derived from an EMBL/GenBank/DDBJ whole genome shotgun (WGS) entry which is preliminary data.</text>
</comment>